<dbReference type="PANTHER" id="PTHR46517:SF1">
    <property type="entry name" value="FRUCTOSE-2,6-BISPHOSPHATASE TIGAR"/>
    <property type="match status" value="1"/>
</dbReference>
<keyword evidence="1" id="KW-0378">Hydrolase</keyword>
<feature type="active site" description="Proton donor/acceptor" evidence="2">
    <location>
        <position position="89"/>
    </location>
</feature>
<dbReference type="EMBL" id="JACBZX010000001">
    <property type="protein sequence ID" value="NYG37681.1"/>
    <property type="molecule type" value="Genomic_DNA"/>
</dbReference>
<dbReference type="GO" id="GO:0005829">
    <property type="term" value="C:cytosol"/>
    <property type="evidence" value="ECO:0007669"/>
    <property type="project" value="TreeGrafter"/>
</dbReference>
<evidence type="ECO:0000256" key="1">
    <source>
        <dbReference type="ARBA" id="ARBA00022801"/>
    </source>
</evidence>
<protein>
    <submittedName>
        <fullName evidence="5">Broad specificity phosphatase PhoE</fullName>
    </submittedName>
</protein>
<gene>
    <name evidence="5" type="ORF">BJY28_002150</name>
</gene>
<organism evidence="5 6">
    <name type="scientific">Janibacter alkaliphilus</name>
    <dbReference type="NCBI Taxonomy" id="1069963"/>
    <lineage>
        <taxon>Bacteria</taxon>
        <taxon>Bacillati</taxon>
        <taxon>Actinomycetota</taxon>
        <taxon>Actinomycetes</taxon>
        <taxon>Micrococcales</taxon>
        <taxon>Intrasporangiaceae</taxon>
        <taxon>Janibacter</taxon>
    </lineage>
</organism>
<feature type="site" description="Transition state stabilizer" evidence="4">
    <location>
        <position position="158"/>
    </location>
</feature>
<dbReference type="PANTHER" id="PTHR46517">
    <property type="entry name" value="FRUCTOSE-2,6-BISPHOSPHATASE TIGAR"/>
    <property type="match status" value="1"/>
</dbReference>
<comment type="caution">
    <text evidence="5">The sequence shown here is derived from an EMBL/GenBank/DDBJ whole genome shotgun (WGS) entry which is preliminary data.</text>
</comment>
<dbReference type="AlphaFoldDB" id="A0A852XGZ3"/>
<name>A0A852XGZ3_9MICO</name>
<dbReference type="RefSeq" id="WP_179463013.1">
    <property type="nucleotide sequence ID" value="NZ_JACBZX010000001.1"/>
</dbReference>
<evidence type="ECO:0000313" key="5">
    <source>
        <dbReference type="EMBL" id="NYG37681.1"/>
    </source>
</evidence>
<dbReference type="GO" id="GO:0004331">
    <property type="term" value="F:fructose-2,6-bisphosphate 2-phosphatase activity"/>
    <property type="evidence" value="ECO:0007669"/>
    <property type="project" value="TreeGrafter"/>
</dbReference>
<keyword evidence="6" id="KW-1185">Reference proteome</keyword>
<dbReference type="SMART" id="SM00855">
    <property type="entry name" value="PGAM"/>
    <property type="match status" value="1"/>
</dbReference>
<feature type="binding site" evidence="3">
    <location>
        <begin position="15"/>
        <end position="22"/>
    </location>
    <ligand>
        <name>substrate</name>
    </ligand>
</feature>
<feature type="binding site" evidence="3">
    <location>
        <position position="65"/>
    </location>
    <ligand>
        <name>substrate</name>
    </ligand>
</feature>
<dbReference type="InterPro" id="IPR001345">
    <property type="entry name" value="PG/BPGM_mutase_AS"/>
</dbReference>
<dbReference type="CDD" id="cd07067">
    <property type="entry name" value="HP_PGM_like"/>
    <property type="match status" value="1"/>
</dbReference>
<feature type="active site" description="Tele-phosphohistidine intermediate" evidence="2">
    <location>
        <position position="16"/>
    </location>
</feature>
<dbReference type="InterPro" id="IPR029033">
    <property type="entry name" value="His_PPase_superfam"/>
</dbReference>
<dbReference type="GO" id="GO:0045820">
    <property type="term" value="P:negative regulation of glycolytic process"/>
    <property type="evidence" value="ECO:0007669"/>
    <property type="project" value="TreeGrafter"/>
</dbReference>
<evidence type="ECO:0000313" key="6">
    <source>
        <dbReference type="Proteomes" id="UP000592181"/>
    </source>
</evidence>
<evidence type="ECO:0000256" key="4">
    <source>
        <dbReference type="PIRSR" id="PIRSR613078-3"/>
    </source>
</evidence>
<dbReference type="GO" id="GO:0043456">
    <property type="term" value="P:regulation of pentose-phosphate shunt"/>
    <property type="evidence" value="ECO:0007669"/>
    <property type="project" value="TreeGrafter"/>
</dbReference>
<reference evidence="5 6" key="1">
    <citation type="submission" date="2020-07" db="EMBL/GenBank/DDBJ databases">
        <title>Sequencing the genomes of 1000 actinobacteria strains.</title>
        <authorList>
            <person name="Klenk H.-P."/>
        </authorList>
    </citation>
    <scope>NUCLEOTIDE SEQUENCE [LARGE SCALE GENOMIC DNA]</scope>
    <source>
        <strain evidence="5 6">DSM 24723</strain>
    </source>
</reference>
<dbReference type="Gene3D" id="3.40.50.1240">
    <property type="entry name" value="Phosphoglycerate mutase-like"/>
    <property type="match status" value="1"/>
</dbReference>
<dbReference type="Proteomes" id="UP000592181">
    <property type="component" value="Unassembled WGS sequence"/>
</dbReference>
<sequence>MSDAETARRRLVVLRHGETDANAAGVWQGQLDHELSARGHAQAKAAARVLTALAPSRVVASDLRRAHVTGQDVAQACGVPISTDPRLREIHAGAWQGLTGAEVREQYPEDMERLLRGEDFARGGDGESIADVATRVRPLVEETVAAMAPGECVLLATHGVTGRTLAVDLVGLDQQLSWRALGGLRNCHWIVLEEGRAGWRILEWNVGALADPDPSELVIA</sequence>
<dbReference type="InterPro" id="IPR013078">
    <property type="entry name" value="His_Pase_superF_clade-1"/>
</dbReference>
<accession>A0A852XGZ3</accession>
<evidence type="ECO:0000256" key="3">
    <source>
        <dbReference type="PIRSR" id="PIRSR613078-2"/>
    </source>
</evidence>
<proteinExistence type="predicted"/>
<dbReference type="SUPFAM" id="SSF53254">
    <property type="entry name" value="Phosphoglycerate mutase-like"/>
    <property type="match status" value="1"/>
</dbReference>
<dbReference type="InterPro" id="IPR051695">
    <property type="entry name" value="Phosphoglycerate_Mutase"/>
</dbReference>
<dbReference type="PROSITE" id="PS00175">
    <property type="entry name" value="PG_MUTASE"/>
    <property type="match status" value="1"/>
</dbReference>
<evidence type="ECO:0000256" key="2">
    <source>
        <dbReference type="PIRSR" id="PIRSR613078-1"/>
    </source>
</evidence>
<dbReference type="Pfam" id="PF00300">
    <property type="entry name" value="His_Phos_1"/>
    <property type="match status" value="1"/>
</dbReference>